<dbReference type="Pfam" id="PF00211">
    <property type="entry name" value="Guanylate_cyc"/>
    <property type="match status" value="1"/>
</dbReference>
<dbReference type="KEGG" id="acoa:RB602_12895"/>
<protein>
    <submittedName>
        <fullName evidence="3">Adenylate/guanylate cyclase domain-containing protein</fullName>
        <ecNumber evidence="3">4.6.1.-</ecNumber>
    </submittedName>
</protein>
<feature type="transmembrane region" description="Helical" evidence="1">
    <location>
        <begin position="346"/>
        <end position="364"/>
    </location>
</feature>
<dbReference type="RefSeq" id="WP_317081020.1">
    <property type="nucleotide sequence ID" value="NZ_CP136594.1"/>
</dbReference>
<dbReference type="CDD" id="cd07302">
    <property type="entry name" value="CHD"/>
    <property type="match status" value="1"/>
</dbReference>
<dbReference type="InterPro" id="IPR050697">
    <property type="entry name" value="Adenylyl/Guanylyl_Cyclase_3/4"/>
</dbReference>
<evidence type="ECO:0000313" key="3">
    <source>
        <dbReference type="EMBL" id="WOE74731.1"/>
    </source>
</evidence>
<keyword evidence="4" id="KW-1185">Reference proteome</keyword>
<evidence type="ECO:0000259" key="2">
    <source>
        <dbReference type="PROSITE" id="PS50125"/>
    </source>
</evidence>
<dbReference type="PANTHER" id="PTHR43081:SF1">
    <property type="entry name" value="ADENYLATE CYCLASE, TERMINAL-DIFFERENTIATION SPECIFIC"/>
    <property type="match status" value="1"/>
</dbReference>
<proteinExistence type="predicted"/>
<feature type="transmembrane region" description="Helical" evidence="1">
    <location>
        <begin position="320"/>
        <end position="339"/>
    </location>
</feature>
<dbReference type="InterPro" id="IPR007890">
    <property type="entry name" value="CHASE2"/>
</dbReference>
<sequence length="677" mass="73855">MASQSAPPSANQASTVDRTARQLLSQLGPIRLLATIIFLALAMLIARFAWDIPLLRDAESALYDIRAANFAPRVPQDERIVMVVYTDQTLRDTGQRSPVDRTILAKALQNIDAMQPKSIGIDILFDQPQDDDPLLQETFQTMHTPTHIAYASVDTNAEAIRFEQQEFLEAYLAEAATGNSVPTSIRLETDSDNVVRRWPEQPAELPPFFSIALAGEARGFDSYRGPIIFRAPEAVDRPVFAKFPIDLFADPATAEFLADQIAGRHVLIGGDFVDFDQFDTPFTRTGDPVTGVTTMIGLEVHAHMLAQLLDNAKPATIPGWVLWLAALLVVIAGALTALVNARAWVIALLLIFQLALLVALPFWLESMNVHTLGLPSFGWAIGWLMTYASVSASARVIGSKQRAFAQGALGKYLPKSVASEILKDPEKLALHGEKREIFCVFTDLEGFTKLSHAIEPEMVAQLLNDYLDRLAAVVLEYGGTLDKFVGDAVVAFWGAPISYADDGERAARAAYAMYEAGEAFRKSAPPGTPPIGRTRVGMHFGEAIVGNFGGEGRIQYTAFGDSMNTAARLEAANKALDTTVLVSREAAERSGLDWYRPMGTITLRGRSTPVEVYEPVPEWEPQERAVLANIVTAHAKGDGDAVSRLTDIVAKWSEDNALSNLKQRLQATGKGESYVLG</sequence>
<keyword evidence="1" id="KW-1133">Transmembrane helix</keyword>
<dbReference type="InterPro" id="IPR001054">
    <property type="entry name" value="A/G_cyclase"/>
</dbReference>
<dbReference type="Proteomes" id="UP001302429">
    <property type="component" value="Chromosome"/>
</dbReference>
<dbReference type="Pfam" id="PF05226">
    <property type="entry name" value="CHASE2"/>
    <property type="match status" value="1"/>
</dbReference>
<dbReference type="AlphaFoldDB" id="A0AA97F6A3"/>
<dbReference type="Gene3D" id="3.30.70.1230">
    <property type="entry name" value="Nucleotide cyclase"/>
    <property type="match status" value="1"/>
</dbReference>
<dbReference type="SMART" id="SM01080">
    <property type="entry name" value="CHASE2"/>
    <property type="match status" value="1"/>
</dbReference>
<evidence type="ECO:0000256" key="1">
    <source>
        <dbReference type="SAM" id="Phobius"/>
    </source>
</evidence>
<name>A0AA97F6A3_9SPHN</name>
<feature type="transmembrane region" description="Helical" evidence="1">
    <location>
        <begin position="30"/>
        <end position="50"/>
    </location>
</feature>
<feature type="transmembrane region" description="Helical" evidence="1">
    <location>
        <begin position="376"/>
        <end position="397"/>
    </location>
</feature>
<evidence type="ECO:0000313" key="4">
    <source>
        <dbReference type="Proteomes" id="UP001302429"/>
    </source>
</evidence>
<dbReference type="PROSITE" id="PS50125">
    <property type="entry name" value="GUANYLATE_CYCLASE_2"/>
    <property type="match status" value="1"/>
</dbReference>
<dbReference type="GO" id="GO:0006171">
    <property type="term" value="P:cAMP biosynthetic process"/>
    <property type="evidence" value="ECO:0007669"/>
    <property type="project" value="TreeGrafter"/>
</dbReference>
<gene>
    <name evidence="3" type="ORF">RB602_12895</name>
</gene>
<organism evidence="3 4">
    <name type="scientific">Alterisphingorhabdus coralli</name>
    <dbReference type="NCBI Taxonomy" id="3071408"/>
    <lineage>
        <taxon>Bacteria</taxon>
        <taxon>Pseudomonadati</taxon>
        <taxon>Pseudomonadota</taxon>
        <taxon>Alphaproteobacteria</taxon>
        <taxon>Sphingomonadales</taxon>
        <taxon>Sphingomonadaceae</taxon>
        <taxon>Alterisphingorhabdus (ex Yan et al. 2024)</taxon>
    </lineage>
</organism>
<dbReference type="SUPFAM" id="SSF55073">
    <property type="entry name" value="Nucleotide cyclase"/>
    <property type="match status" value="1"/>
</dbReference>
<dbReference type="EC" id="4.6.1.-" evidence="3"/>
<dbReference type="EMBL" id="CP136594">
    <property type="protein sequence ID" value="WOE74731.1"/>
    <property type="molecule type" value="Genomic_DNA"/>
</dbReference>
<dbReference type="InterPro" id="IPR029787">
    <property type="entry name" value="Nucleotide_cyclase"/>
</dbReference>
<dbReference type="GO" id="GO:0035556">
    <property type="term" value="P:intracellular signal transduction"/>
    <property type="evidence" value="ECO:0007669"/>
    <property type="project" value="InterPro"/>
</dbReference>
<keyword evidence="3" id="KW-0456">Lyase</keyword>
<accession>A0AA97F6A3</accession>
<keyword evidence="1" id="KW-0472">Membrane</keyword>
<dbReference type="GO" id="GO:0004016">
    <property type="term" value="F:adenylate cyclase activity"/>
    <property type="evidence" value="ECO:0007669"/>
    <property type="project" value="UniProtKB-ARBA"/>
</dbReference>
<dbReference type="SMART" id="SM00044">
    <property type="entry name" value="CYCc"/>
    <property type="match status" value="1"/>
</dbReference>
<feature type="domain" description="Guanylate cyclase" evidence="2">
    <location>
        <begin position="438"/>
        <end position="570"/>
    </location>
</feature>
<reference evidence="3 4" key="1">
    <citation type="submission" date="2023-10" db="EMBL/GenBank/DDBJ databases">
        <title>Complete genome sequence of a Sphingomonadaceae bacterium.</title>
        <authorList>
            <person name="Yan C."/>
        </authorList>
    </citation>
    <scope>NUCLEOTIDE SEQUENCE [LARGE SCALE GENOMIC DNA]</scope>
    <source>
        <strain evidence="3 4">SCSIO 66989</strain>
    </source>
</reference>
<dbReference type="PANTHER" id="PTHR43081">
    <property type="entry name" value="ADENYLATE CYCLASE, TERMINAL-DIFFERENTIATION SPECIFIC-RELATED"/>
    <property type="match status" value="1"/>
</dbReference>
<keyword evidence="1" id="KW-0812">Transmembrane</keyword>